<protein>
    <submittedName>
        <fullName evidence="1">Uncharacterized protein</fullName>
    </submittedName>
</protein>
<reference evidence="1" key="1">
    <citation type="submission" date="2023-04" db="EMBL/GenBank/DDBJ databases">
        <title>A chromosome-level genome assembly of the parasitoid wasp Eretmocerus hayati.</title>
        <authorList>
            <person name="Zhong Y."/>
            <person name="Liu S."/>
            <person name="Liu Y."/>
        </authorList>
    </citation>
    <scope>NUCLEOTIDE SEQUENCE</scope>
    <source>
        <strain evidence="1">ZJU_SS_LIU_2023</strain>
    </source>
</reference>
<sequence length="456" mass="53150">MYTLCLCVYPPLNKLIHNLLKFFTGTGPTYCRSLYFDKVKDVCTRYVQGYIFKTSYTSTRVTLDIGYEYDQTRTGYTRCSGTRSKPLCFVLNYINATFTAKSVKGYAFVNKYGQPDGSLIDIQTEAIHFLFAPYYIRDYWRIQTYPFHAGEMKIVTYKKPMATSDIMISYLNLQTLVTILSLYFILLIILKYSLNTSWYSLVMEYLRVLVGATTVAKLKEWSRRLALIFLISAIAIVTSCFRGYLSALITFPQSRPVVDSQADLIESRLVPKGRFSCKDTIFNEYLNNFYSVMENHHECLRLMLNRTPIACIMDEMLIPYTFDDDPRIHVSQANFLGRGWTFTFTDDSPLLNKMIQVLSWMREASFSELFWNKRKPRADFNYSEDTNFGGSFIYENQMMIICSLCTAWSVSAVVFLIEIAYFHMKKLKPSNNTRALQVIRKRKIRVQKRSVHFSRC</sequence>
<gene>
    <name evidence="1" type="ORF">QAD02_010829</name>
</gene>
<evidence type="ECO:0000313" key="1">
    <source>
        <dbReference type="EMBL" id="KAJ8675043.1"/>
    </source>
</evidence>
<dbReference type="Proteomes" id="UP001239111">
    <property type="component" value="Chromosome 2"/>
</dbReference>
<dbReference type="EMBL" id="CM056742">
    <property type="protein sequence ID" value="KAJ8675043.1"/>
    <property type="molecule type" value="Genomic_DNA"/>
</dbReference>
<name>A0ACC2NW01_9HYME</name>
<accession>A0ACC2NW01</accession>
<organism evidence="1 2">
    <name type="scientific">Eretmocerus hayati</name>
    <dbReference type="NCBI Taxonomy" id="131215"/>
    <lineage>
        <taxon>Eukaryota</taxon>
        <taxon>Metazoa</taxon>
        <taxon>Ecdysozoa</taxon>
        <taxon>Arthropoda</taxon>
        <taxon>Hexapoda</taxon>
        <taxon>Insecta</taxon>
        <taxon>Pterygota</taxon>
        <taxon>Neoptera</taxon>
        <taxon>Endopterygota</taxon>
        <taxon>Hymenoptera</taxon>
        <taxon>Apocrita</taxon>
        <taxon>Proctotrupomorpha</taxon>
        <taxon>Chalcidoidea</taxon>
        <taxon>Aphelinidae</taxon>
        <taxon>Aphelininae</taxon>
        <taxon>Eretmocerus</taxon>
    </lineage>
</organism>
<comment type="caution">
    <text evidence="1">The sequence shown here is derived from an EMBL/GenBank/DDBJ whole genome shotgun (WGS) entry which is preliminary data.</text>
</comment>
<proteinExistence type="predicted"/>
<evidence type="ECO:0000313" key="2">
    <source>
        <dbReference type="Proteomes" id="UP001239111"/>
    </source>
</evidence>
<keyword evidence="2" id="KW-1185">Reference proteome</keyword>